<evidence type="ECO:0000313" key="3">
    <source>
        <dbReference type="EMBL" id="EGI57587.1"/>
    </source>
</evidence>
<evidence type="ECO:0000313" key="4">
    <source>
        <dbReference type="Proteomes" id="UP000007755"/>
    </source>
</evidence>
<evidence type="ECO:0000256" key="1">
    <source>
        <dbReference type="SAM" id="MobiDB-lite"/>
    </source>
</evidence>
<gene>
    <name evidence="3" type="ORF">G5I_14365</name>
</gene>
<dbReference type="InParanoid" id="F4X7I6"/>
<keyword evidence="2" id="KW-0732">Signal</keyword>
<organism evidence="4">
    <name type="scientific">Acromyrmex echinatior</name>
    <name type="common">Panamanian leafcutter ant</name>
    <name type="synonym">Acromyrmex octospinosus echinatior</name>
    <dbReference type="NCBI Taxonomy" id="103372"/>
    <lineage>
        <taxon>Eukaryota</taxon>
        <taxon>Metazoa</taxon>
        <taxon>Ecdysozoa</taxon>
        <taxon>Arthropoda</taxon>
        <taxon>Hexapoda</taxon>
        <taxon>Insecta</taxon>
        <taxon>Pterygota</taxon>
        <taxon>Neoptera</taxon>
        <taxon>Endopterygota</taxon>
        <taxon>Hymenoptera</taxon>
        <taxon>Apocrita</taxon>
        <taxon>Aculeata</taxon>
        <taxon>Formicoidea</taxon>
        <taxon>Formicidae</taxon>
        <taxon>Myrmicinae</taxon>
        <taxon>Acromyrmex</taxon>
    </lineage>
</organism>
<dbReference type="EMBL" id="GL888846">
    <property type="protein sequence ID" value="EGI57587.1"/>
    <property type="molecule type" value="Genomic_DNA"/>
</dbReference>
<feature type="compositionally biased region" description="Pro residues" evidence="1">
    <location>
        <begin position="34"/>
        <end position="43"/>
    </location>
</feature>
<sequence length="177" mass="19755">MMIRIAMLWCHVLLGPPPPITADAAATAATPPQASVPPPPPRTPLEREQCWNSAARSLLWWSVSHGCNDATNASSSSKNFVVPSVTIGYRQSAVTRITLAGAKLELKRRFVHVGGECLHYFSANEKLKSHVMDCEKMNDSTIRLPSEHDRWLEFEDLSSGERSTPRLKVVYRQVLYI</sequence>
<name>F4X7I6_ACREC</name>
<feature type="region of interest" description="Disordered" evidence="1">
    <location>
        <begin position="23"/>
        <end position="45"/>
    </location>
</feature>
<proteinExistence type="predicted"/>
<reference evidence="3" key="1">
    <citation type="submission" date="2011-02" db="EMBL/GenBank/DDBJ databases">
        <title>The genome of the leaf-cutting ant Acromyrmex echinatior suggests key adaptations to social evolution and fungus farming.</title>
        <authorList>
            <person name="Nygaard S."/>
            <person name="Zhang G."/>
        </authorList>
    </citation>
    <scope>NUCLEOTIDE SEQUENCE</scope>
</reference>
<dbReference type="AlphaFoldDB" id="F4X7I6"/>
<feature type="chain" id="PRO_5003319357" description="Secreted protein" evidence="2">
    <location>
        <begin position="23"/>
        <end position="177"/>
    </location>
</feature>
<protein>
    <recommendedName>
        <fullName evidence="5">Secreted protein</fullName>
    </recommendedName>
</protein>
<feature type="compositionally biased region" description="Low complexity" evidence="1">
    <location>
        <begin position="23"/>
        <end position="33"/>
    </location>
</feature>
<accession>F4X7I6</accession>
<keyword evidence="4" id="KW-1185">Reference proteome</keyword>
<feature type="signal peptide" evidence="2">
    <location>
        <begin position="1"/>
        <end position="22"/>
    </location>
</feature>
<evidence type="ECO:0008006" key="5">
    <source>
        <dbReference type="Google" id="ProtNLM"/>
    </source>
</evidence>
<evidence type="ECO:0000256" key="2">
    <source>
        <dbReference type="SAM" id="SignalP"/>
    </source>
</evidence>
<dbReference type="Proteomes" id="UP000007755">
    <property type="component" value="Unassembled WGS sequence"/>
</dbReference>